<evidence type="ECO:0000313" key="3">
    <source>
        <dbReference type="Proteomes" id="UP000515708"/>
    </source>
</evidence>
<evidence type="ECO:0000259" key="1">
    <source>
        <dbReference type="PROSITE" id="PS50995"/>
    </source>
</evidence>
<dbReference type="GO" id="GO:0006950">
    <property type="term" value="P:response to stress"/>
    <property type="evidence" value="ECO:0007669"/>
    <property type="project" value="TreeGrafter"/>
</dbReference>
<reference evidence="2 3" key="1">
    <citation type="journal article" date="2020" name="Front. Microbiol.">
        <title>Design of Bacterial Strain-Specific qPCR Assays Using NGS Data and Publicly Available Resources and Its Application to Track Biocontrol Strains.</title>
        <authorList>
            <person name="Hernandez I."/>
            <person name="Sant C."/>
            <person name="Martinez R."/>
            <person name="Fernandez C."/>
        </authorList>
    </citation>
    <scope>NUCLEOTIDE SEQUENCE [LARGE SCALE GENOMIC DNA]</scope>
    <source>
        <strain evidence="2 3">B24</strain>
    </source>
</reference>
<accession>A0A7D7W870</accession>
<dbReference type="SUPFAM" id="SSF46785">
    <property type="entry name" value="Winged helix' DNA-binding domain"/>
    <property type="match status" value="1"/>
</dbReference>
<dbReference type="SMART" id="SM00347">
    <property type="entry name" value="HTH_MARR"/>
    <property type="match status" value="1"/>
</dbReference>
<dbReference type="InterPro" id="IPR039422">
    <property type="entry name" value="MarR/SlyA-like"/>
</dbReference>
<dbReference type="PROSITE" id="PS50995">
    <property type="entry name" value="HTH_MARR_2"/>
    <property type="match status" value="1"/>
</dbReference>
<organism evidence="2 3">
    <name type="scientific">Microbacterium esteraromaticum</name>
    <dbReference type="NCBI Taxonomy" id="57043"/>
    <lineage>
        <taxon>Bacteria</taxon>
        <taxon>Bacillati</taxon>
        <taxon>Actinomycetota</taxon>
        <taxon>Actinomycetes</taxon>
        <taxon>Micrococcales</taxon>
        <taxon>Microbacteriaceae</taxon>
        <taxon>Microbacterium</taxon>
    </lineage>
</organism>
<dbReference type="PANTHER" id="PTHR33164:SF43">
    <property type="entry name" value="HTH-TYPE TRANSCRIPTIONAL REPRESSOR YETL"/>
    <property type="match status" value="1"/>
</dbReference>
<dbReference type="Proteomes" id="UP000515708">
    <property type="component" value="Chromosome"/>
</dbReference>
<dbReference type="InterPro" id="IPR036388">
    <property type="entry name" value="WH-like_DNA-bd_sf"/>
</dbReference>
<dbReference type="InterPro" id="IPR036390">
    <property type="entry name" value="WH_DNA-bd_sf"/>
</dbReference>
<evidence type="ECO:0000313" key="2">
    <source>
        <dbReference type="EMBL" id="QMU96655.1"/>
    </source>
</evidence>
<name>A0A7D7W870_9MICO</name>
<proteinExistence type="predicted"/>
<dbReference type="Pfam" id="PF01047">
    <property type="entry name" value="MarR"/>
    <property type="match status" value="1"/>
</dbReference>
<dbReference type="PANTHER" id="PTHR33164">
    <property type="entry name" value="TRANSCRIPTIONAL REGULATOR, MARR FAMILY"/>
    <property type="match status" value="1"/>
</dbReference>
<dbReference type="InterPro" id="IPR000835">
    <property type="entry name" value="HTH_MarR-typ"/>
</dbReference>
<sequence length="163" mass="17486">MIDVEEGHMSDHVSSETQIIDALRQYQEADSAMHARARAASSMSDNEIRIVQYLLTAARNDATVTPTALSKHLGVTSASMTALLDRLERAGAIERVRHPSDRRSLVITATPLAERTVGAPVVAFQQATRQIAADLTEAEHAAVVNFLGKLTAAVDRAGRTAGI</sequence>
<gene>
    <name evidence="2" type="ORF">FVO59_05070</name>
</gene>
<dbReference type="GO" id="GO:0003700">
    <property type="term" value="F:DNA-binding transcription factor activity"/>
    <property type="evidence" value="ECO:0007669"/>
    <property type="project" value="InterPro"/>
</dbReference>
<dbReference type="AlphaFoldDB" id="A0A7D7W870"/>
<protein>
    <submittedName>
        <fullName evidence="2">MarR family transcriptional regulator</fullName>
    </submittedName>
</protein>
<dbReference type="EMBL" id="CP043732">
    <property type="protein sequence ID" value="QMU96655.1"/>
    <property type="molecule type" value="Genomic_DNA"/>
</dbReference>
<dbReference type="Gene3D" id="1.10.10.10">
    <property type="entry name" value="Winged helix-like DNA-binding domain superfamily/Winged helix DNA-binding domain"/>
    <property type="match status" value="1"/>
</dbReference>
<dbReference type="PRINTS" id="PR00598">
    <property type="entry name" value="HTHMARR"/>
</dbReference>
<feature type="domain" description="HTH marR-type" evidence="1">
    <location>
        <begin position="16"/>
        <end position="152"/>
    </location>
</feature>